<dbReference type="GO" id="GO:0005783">
    <property type="term" value="C:endoplasmic reticulum"/>
    <property type="evidence" value="ECO:0007669"/>
    <property type="project" value="UniProtKB-SubCell"/>
</dbReference>
<evidence type="ECO:0000259" key="10">
    <source>
        <dbReference type="Pfam" id="PF08492"/>
    </source>
</evidence>
<keyword evidence="7" id="KW-0733">Signal recognition particle</keyword>
<evidence type="ECO:0000256" key="3">
    <source>
        <dbReference type="ARBA" id="ARBA00007676"/>
    </source>
</evidence>
<dbReference type="GO" id="GO:0006614">
    <property type="term" value="P:SRP-dependent cotranslational protein targeting to membrane"/>
    <property type="evidence" value="ECO:0007669"/>
    <property type="project" value="InterPro"/>
</dbReference>
<feature type="compositionally biased region" description="Basic residues" evidence="9">
    <location>
        <begin position="638"/>
        <end position="648"/>
    </location>
</feature>
<comment type="similarity">
    <text evidence="3">Belongs to the SRP72 family.</text>
</comment>
<evidence type="ECO:0000256" key="5">
    <source>
        <dbReference type="ARBA" id="ARBA00022490"/>
    </source>
</evidence>
<dbReference type="OMA" id="CFTYIYT"/>
<keyword evidence="6" id="KW-0256">Endoplasmic reticulum</keyword>
<evidence type="ECO:0000256" key="6">
    <source>
        <dbReference type="ARBA" id="ARBA00022824"/>
    </source>
</evidence>
<keyword evidence="5" id="KW-0963">Cytoplasm</keyword>
<evidence type="ECO:0000256" key="1">
    <source>
        <dbReference type="ARBA" id="ARBA00004240"/>
    </source>
</evidence>
<feature type="region of interest" description="Disordered" evidence="9">
    <location>
        <begin position="637"/>
        <end position="681"/>
    </location>
</feature>
<dbReference type="EMBL" id="CVMV01000059">
    <property type="protein sequence ID" value="CRG96416.1"/>
    <property type="molecule type" value="Genomic_DNA"/>
</dbReference>
<protein>
    <recommendedName>
        <fullName evidence="4">Signal recognition particle subunit SRP72</fullName>
    </recommendedName>
</protein>
<feature type="compositionally biased region" description="Basic and acidic residues" evidence="9">
    <location>
        <begin position="657"/>
        <end position="670"/>
    </location>
</feature>
<dbReference type="SUPFAM" id="SSF48452">
    <property type="entry name" value="TPR-like"/>
    <property type="match status" value="1"/>
</dbReference>
<dbReference type="InterPro" id="IPR011990">
    <property type="entry name" value="TPR-like_helical_dom_sf"/>
</dbReference>
<evidence type="ECO:0000256" key="9">
    <source>
        <dbReference type="SAM" id="MobiDB-lite"/>
    </source>
</evidence>
<dbReference type="OrthoDB" id="372133at2759"/>
<dbReference type="AlphaFoldDB" id="A0A1J1GYP2"/>
<evidence type="ECO:0000313" key="12">
    <source>
        <dbReference type="Proteomes" id="UP000220797"/>
    </source>
</evidence>
<gene>
    <name evidence="11" type="ORF">PGAL8A_00364000</name>
</gene>
<dbReference type="VEuPathDB" id="PlasmoDB:PGAL8A_00364000"/>
<sequence>MDEIQIRSKEIPLEEIKYNFEKKNYTDVIFLTNNIFINENCNEFALKTRFYCFMELKDYTRIIHEIIYCLIKIKDKEKTFKNIFQENYTKIRDKNVLFELFYSMYKLGKYKKLNGCLKFLLENENKYDDFINVLLAQVNFKLRKFETSINTYELLLNDKGKQAIATINLYSSYFSMYIELMYEYNFLKIPKNKLSEVVEFKNLEILREKIKKITKNFKYEENDNFELLFNYAIFFTIEKNYSEAVKYLDLLENICRSLLIDDTNNSKNLCSTDIAEINSKRILIQLERAYIYSKTNRIKESLIIYENILNSYDENINNIIILLAYNNYLAIMHNDINKNIDKKSNDIIFNINNDKLNQIKSFIYMNKDIHSEVNEISNSIISFNECLLCLNADLKDDFKIKLSNFSLRFKNSILLDILKIMTFKNENYMKCKYYILNIIDRMQSTENKIKFINAYVYLCYEKRSYKEIVKIYLKYEDIFQNNVNDYSIFFSNMFYICICIKYTENFKLLNSGNTNNLNLVIDLFQKYKENIKKNINIVNYETLFLVSKYLIYHNKSDLLIDIFDYLSNEVKNNFNFFSCYTYVSTYINLSNAYKYEDKLKKTVLGETYLIDVDELENKSITFDLTINNEIISASVEKNKRKRKRKKKKNVDSNNYNHDPDKWLPKHEKPGYKKFKKKKKKSEITRAKIVIVEENKNQINQSKLQKLKKRRKK</sequence>
<dbReference type="PANTHER" id="PTHR14094:SF9">
    <property type="entry name" value="SIGNAL RECOGNITION PARTICLE SUBUNIT SRP72"/>
    <property type="match status" value="1"/>
</dbReference>
<dbReference type="GeneID" id="39732170"/>
<feature type="domain" description="Signal recognition particle SRP72 subunit RNA-binding" evidence="10">
    <location>
        <begin position="626"/>
        <end position="673"/>
    </location>
</feature>
<dbReference type="Proteomes" id="UP000220797">
    <property type="component" value="Unassembled WGS sequence"/>
</dbReference>
<evidence type="ECO:0000256" key="2">
    <source>
        <dbReference type="ARBA" id="ARBA00004496"/>
    </source>
</evidence>
<keyword evidence="8" id="KW-0687">Ribonucleoprotein</keyword>
<dbReference type="InterPro" id="IPR026270">
    <property type="entry name" value="SRP72"/>
</dbReference>
<evidence type="ECO:0000256" key="4">
    <source>
        <dbReference type="ARBA" id="ARBA00018350"/>
    </source>
</evidence>
<keyword evidence="12" id="KW-1185">Reference proteome</keyword>
<reference evidence="11" key="1">
    <citation type="submission" date="2015-04" db="EMBL/GenBank/DDBJ databases">
        <authorList>
            <consortium name="Pathogen Informatics"/>
        </authorList>
    </citation>
    <scope>NUCLEOTIDE SEQUENCE [LARGE SCALE GENOMIC DNA]</scope>
    <source>
        <strain evidence="11">8A</strain>
    </source>
</reference>
<evidence type="ECO:0000313" key="11">
    <source>
        <dbReference type="EMBL" id="CRG96416.1"/>
    </source>
</evidence>
<dbReference type="RefSeq" id="XP_028529221.1">
    <property type="nucleotide sequence ID" value="XM_028672694.1"/>
</dbReference>
<feature type="compositionally biased region" description="Basic residues" evidence="9">
    <location>
        <begin position="671"/>
        <end position="680"/>
    </location>
</feature>
<dbReference type="InterPro" id="IPR013699">
    <property type="entry name" value="Signal_recog_part_SRP72_RNA-bd"/>
</dbReference>
<dbReference type="GO" id="GO:0008312">
    <property type="term" value="F:7S RNA binding"/>
    <property type="evidence" value="ECO:0007669"/>
    <property type="project" value="InterPro"/>
</dbReference>
<dbReference type="Gene3D" id="1.25.40.10">
    <property type="entry name" value="Tetratricopeptide repeat domain"/>
    <property type="match status" value="1"/>
</dbReference>
<dbReference type="GO" id="GO:0005786">
    <property type="term" value="C:signal recognition particle, endoplasmic reticulum targeting"/>
    <property type="evidence" value="ECO:0007669"/>
    <property type="project" value="UniProtKB-KW"/>
</dbReference>
<proteinExistence type="inferred from homology"/>
<comment type="subcellular location">
    <subcellularLocation>
        <location evidence="2">Cytoplasm</location>
    </subcellularLocation>
    <subcellularLocation>
        <location evidence="1">Endoplasmic reticulum</location>
    </subcellularLocation>
</comment>
<evidence type="ECO:0000256" key="7">
    <source>
        <dbReference type="ARBA" id="ARBA00023135"/>
    </source>
</evidence>
<evidence type="ECO:0000256" key="8">
    <source>
        <dbReference type="ARBA" id="ARBA00023274"/>
    </source>
</evidence>
<comment type="caution">
    <text evidence="11">The sequence shown here is derived from an EMBL/GenBank/DDBJ whole genome shotgun (WGS) entry which is preliminary data.</text>
</comment>
<accession>A0A1J1GYP2</accession>
<dbReference type="GO" id="GO:0043022">
    <property type="term" value="F:ribosome binding"/>
    <property type="evidence" value="ECO:0007669"/>
    <property type="project" value="TreeGrafter"/>
</dbReference>
<name>A0A1J1GYP2_PLAGA</name>
<organism evidence="11 12">
    <name type="scientific">Plasmodium gallinaceum</name>
    <dbReference type="NCBI Taxonomy" id="5849"/>
    <lineage>
        <taxon>Eukaryota</taxon>
        <taxon>Sar</taxon>
        <taxon>Alveolata</taxon>
        <taxon>Apicomplexa</taxon>
        <taxon>Aconoidasida</taxon>
        <taxon>Haemosporida</taxon>
        <taxon>Plasmodiidae</taxon>
        <taxon>Plasmodium</taxon>
        <taxon>Plasmodium (Haemamoeba)</taxon>
    </lineage>
</organism>
<dbReference type="Pfam" id="PF08492">
    <property type="entry name" value="SRP72"/>
    <property type="match status" value="1"/>
</dbReference>
<dbReference type="PANTHER" id="PTHR14094">
    <property type="entry name" value="SIGNAL RECOGNITION PARTICLE 72"/>
    <property type="match status" value="1"/>
</dbReference>